<gene>
    <name evidence="2" type="ORF">UT77_C0015G0030</name>
</gene>
<accession>A0A0G0T2G6</accession>
<dbReference type="AlphaFoldDB" id="A0A0G0T2G6"/>
<keyword evidence="2" id="KW-0378">Hydrolase</keyword>
<dbReference type="SUPFAM" id="SSF55608">
    <property type="entry name" value="Homing endonucleases"/>
    <property type="match status" value="1"/>
</dbReference>
<feature type="domain" description="Homing endonuclease LAGLIDADG" evidence="1">
    <location>
        <begin position="64"/>
        <end position="155"/>
    </location>
</feature>
<proteinExistence type="predicted"/>
<dbReference type="InterPro" id="IPR027434">
    <property type="entry name" value="Homing_endonucl"/>
</dbReference>
<comment type="caution">
    <text evidence="2">The sequence shown here is derived from an EMBL/GenBank/DDBJ whole genome shotgun (WGS) entry which is preliminary data.</text>
</comment>
<evidence type="ECO:0000313" key="3">
    <source>
        <dbReference type="Proteomes" id="UP000034881"/>
    </source>
</evidence>
<keyword evidence="2" id="KW-0255">Endonuclease</keyword>
<organism evidence="2 3">
    <name type="scientific">Candidatus Daviesbacteria bacterium GW2011_GWC2_40_12</name>
    <dbReference type="NCBI Taxonomy" id="1618431"/>
    <lineage>
        <taxon>Bacteria</taxon>
        <taxon>Candidatus Daviesiibacteriota</taxon>
    </lineage>
</organism>
<dbReference type="Proteomes" id="UP000034881">
    <property type="component" value="Unassembled WGS sequence"/>
</dbReference>
<dbReference type="InterPro" id="IPR004860">
    <property type="entry name" value="LAGLIDADG_dom"/>
</dbReference>
<reference evidence="2 3" key="1">
    <citation type="journal article" date="2015" name="Nature">
        <title>rRNA introns, odd ribosomes, and small enigmatic genomes across a large radiation of phyla.</title>
        <authorList>
            <person name="Brown C.T."/>
            <person name="Hug L.A."/>
            <person name="Thomas B.C."/>
            <person name="Sharon I."/>
            <person name="Castelle C.J."/>
            <person name="Singh A."/>
            <person name="Wilkins M.J."/>
            <person name="Williams K.H."/>
            <person name="Banfield J.F."/>
        </authorList>
    </citation>
    <scope>NUCLEOTIDE SEQUENCE [LARGE SCALE GENOMIC DNA]</scope>
</reference>
<evidence type="ECO:0000259" key="1">
    <source>
        <dbReference type="Pfam" id="PF00961"/>
    </source>
</evidence>
<keyword evidence="2" id="KW-0540">Nuclease</keyword>
<sequence>MRGVVSSKKLLLGREIDLDNLAKNGEALLTLGLVWFYAKSITKKSMGNTVGRLSKANPLDLAYIAGFLDGDGSIMLQMHRRKAGEETFRVKTVICFYQDSRHIDKIKWIKEVLDCGYIYTRRDHISELRIEGFQRVFEVLVNLKPYLRFKKKQVNLMLKIIPKLQQKMLFKQNTAIWIKKMQSYNYFSSQRNALEDVPVTTDI</sequence>
<dbReference type="Gene3D" id="3.10.28.10">
    <property type="entry name" value="Homing endonucleases"/>
    <property type="match status" value="1"/>
</dbReference>
<dbReference type="EMBL" id="LBYB01000015">
    <property type="protein sequence ID" value="KKR41285.1"/>
    <property type="molecule type" value="Genomic_DNA"/>
</dbReference>
<dbReference type="GO" id="GO:0004519">
    <property type="term" value="F:endonuclease activity"/>
    <property type="evidence" value="ECO:0007669"/>
    <property type="project" value="UniProtKB-KW"/>
</dbReference>
<evidence type="ECO:0000313" key="2">
    <source>
        <dbReference type="EMBL" id="KKR41285.1"/>
    </source>
</evidence>
<dbReference type="Pfam" id="PF00961">
    <property type="entry name" value="LAGLIDADG_1"/>
    <property type="match status" value="1"/>
</dbReference>
<protein>
    <submittedName>
        <fullName evidence="2">LAGLIDADG homing endonuclease</fullName>
    </submittedName>
</protein>
<name>A0A0G0T2G6_9BACT</name>